<dbReference type="SUPFAM" id="SSF56059">
    <property type="entry name" value="Glutathione synthetase ATP-binding domain-like"/>
    <property type="match status" value="1"/>
</dbReference>
<dbReference type="InterPro" id="IPR002192">
    <property type="entry name" value="PPDK_AMP/ATP-bd"/>
</dbReference>
<evidence type="ECO:0000256" key="14">
    <source>
        <dbReference type="ARBA" id="ARBA00047700"/>
    </source>
</evidence>
<dbReference type="GO" id="GO:0046872">
    <property type="term" value="F:metal ion binding"/>
    <property type="evidence" value="ECO:0007669"/>
    <property type="project" value="UniProtKB-KW"/>
</dbReference>
<evidence type="ECO:0000256" key="1">
    <source>
        <dbReference type="ARBA" id="ARBA00001946"/>
    </source>
</evidence>
<evidence type="ECO:0000313" key="17">
    <source>
        <dbReference type="EMBL" id="SCY68953.1"/>
    </source>
</evidence>
<organism evidence="17 18">
    <name type="scientific">Desulfoluna spongiiphila</name>
    <dbReference type="NCBI Taxonomy" id="419481"/>
    <lineage>
        <taxon>Bacteria</taxon>
        <taxon>Pseudomonadati</taxon>
        <taxon>Thermodesulfobacteriota</taxon>
        <taxon>Desulfobacteria</taxon>
        <taxon>Desulfobacterales</taxon>
        <taxon>Desulfolunaceae</taxon>
        <taxon>Desulfoluna</taxon>
    </lineage>
</organism>
<evidence type="ECO:0000256" key="2">
    <source>
        <dbReference type="ARBA" id="ARBA00002988"/>
    </source>
</evidence>
<keyword evidence="8" id="KW-0479">Metal-binding</keyword>
<sequence>MTFLVDLARIGADSAGTVGGKAVALARMKQSGVLVPDAVCVTSNAYGVFVAEAGLSERILMELERKPFSEMRWEEVWDAALRIRNLFLTAPWPAALHEALSDGLAAFVGDGPLVVRSSCPEEDSAGASFAGLHESYVNVRGLGPTLEHIKRVWASLWSDGALLYRREQGEAAHFGTMAVLVQRLVTGEASGVAFSRSPQAASEGVVEAVYGLNQGLVDGTIEPDHWRLDRATGRVLEHRAPECRAACLGVGNTGVRTVLLPDAKASRPPLAPEEVADLFAVACRMESLFGAPQDMEWTLAGGRVHALQSRPITTLDSREASDRQAWYKGLHRSYDNLCRMRENIETRLLPEMTETAEELARVSLEALTNLDLAHEIRRRLEINERWVGVYWSEFIPYAHGIRLFGQVYNDAVKPDDPFEFTLLLTHTPLVGMARNRCLGALASLIREHPDWNGGAGFHGDSLPPEVEAAVSAFIEDYGELSWAGATGASNLSPRQALVSLLLEMAAHPPVSEAMVGDTSHLEERFLASFPLEDGEYARGVLALGRSSYRLRDDDNIYMGRLEAELFRGVEEGRRRLDLKGPGTDVEPLREELEHFGRRPTIQSASALGAGGASAAKARQIMGQPAGQGLARGKARVIRRPGDLADLKYGEILVCDVVDPTMTHVVPLAAGIVERRGGMLIHGAIIAREYGLPCVTGVSDATARIDTGDYLTVDGYLGIVTLGEAGAMFEESP</sequence>
<evidence type="ECO:0000256" key="4">
    <source>
        <dbReference type="ARBA" id="ARBA00007837"/>
    </source>
</evidence>
<dbReference type="STRING" id="419481.SAMN05216233_116101"/>
<dbReference type="OrthoDB" id="9765468at2"/>
<reference evidence="17 18" key="1">
    <citation type="submission" date="2016-10" db="EMBL/GenBank/DDBJ databases">
        <authorList>
            <person name="de Groot N.N."/>
        </authorList>
    </citation>
    <scope>NUCLEOTIDE SEQUENCE [LARGE SCALE GENOMIC DNA]</scope>
    <source>
        <strain evidence="17 18">AA1</strain>
    </source>
</reference>
<keyword evidence="10 17" id="KW-0418">Kinase</keyword>
<keyword evidence="12" id="KW-0460">Magnesium</keyword>
<protein>
    <recommendedName>
        <fullName evidence="6">Phosphoenolpyruvate synthase</fullName>
        <ecNumber evidence="5">2.7.9.2</ecNumber>
    </recommendedName>
    <alternativeName>
        <fullName evidence="13">Pyruvate, water dikinase</fullName>
    </alternativeName>
</protein>
<dbReference type="Gene3D" id="3.30.1490.20">
    <property type="entry name" value="ATP-grasp fold, A domain"/>
    <property type="match status" value="1"/>
</dbReference>
<dbReference type="Gene3D" id="3.50.30.10">
    <property type="entry name" value="Phosphohistidine domain"/>
    <property type="match status" value="1"/>
</dbReference>
<comment type="pathway">
    <text evidence="3">Carbohydrate biosynthesis; gluconeogenesis.</text>
</comment>
<evidence type="ECO:0000256" key="10">
    <source>
        <dbReference type="ARBA" id="ARBA00022777"/>
    </source>
</evidence>
<dbReference type="Pfam" id="PF00391">
    <property type="entry name" value="PEP-utilizers"/>
    <property type="match status" value="1"/>
</dbReference>
<evidence type="ECO:0000256" key="3">
    <source>
        <dbReference type="ARBA" id="ARBA00004742"/>
    </source>
</evidence>
<dbReference type="Gene3D" id="3.30.470.20">
    <property type="entry name" value="ATP-grasp fold, B domain"/>
    <property type="match status" value="1"/>
</dbReference>
<dbReference type="GO" id="GO:0005524">
    <property type="term" value="F:ATP binding"/>
    <property type="evidence" value="ECO:0007669"/>
    <property type="project" value="UniProtKB-KW"/>
</dbReference>
<gene>
    <name evidence="17" type="ORF">SAMN05216233_116101</name>
</gene>
<dbReference type="PANTHER" id="PTHR43030">
    <property type="entry name" value="PHOSPHOENOLPYRUVATE SYNTHASE"/>
    <property type="match status" value="1"/>
</dbReference>
<comment type="function">
    <text evidence="2">Catalyzes the phosphorylation of pyruvate to phosphoenolpyruvate.</text>
</comment>
<evidence type="ECO:0000256" key="12">
    <source>
        <dbReference type="ARBA" id="ARBA00022842"/>
    </source>
</evidence>
<dbReference type="InterPro" id="IPR008279">
    <property type="entry name" value="PEP-util_enz_mobile_dom"/>
</dbReference>
<keyword evidence="11" id="KW-0067">ATP-binding</keyword>
<evidence type="ECO:0000313" key="18">
    <source>
        <dbReference type="Proteomes" id="UP000198870"/>
    </source>
</evidence>
<dbReference type="InterPro" id="IPR013815">
    <property type="entry name" value="ATP_grasp_subdomain_1"/>
</dbReference>
<dbReference type="SUPFAM" id="SSF52009">
    <property type="entry name" value="Phosphohistidine domain"/>
    <property type="match status" value="1"/>
</dbReference>
<feature type="domain" description="Pyruvate phosphate dikinase AMP/ATP-binding" evidence="16">
    <location>
        <begin position="17"/>
        <end position="322"/>
    </location>
</feature>
<dbReference type="EMBL" id="FMUX01000016">
    <property type="protein sequence ID" value="SCY68953.1"/>
    <property type="molecule type" value="Genomic_DNA"/>
</dbReference>
<dbReference type="PANTHER" id="PTHR43030:SF1">
    <property type="entry name" value="PHOSPHOENOLPYRUVATE SYNTHASE"/>
    <property type="match status" value="1"/>
</dbReference>
<dbReference type="RefSeq" id="WP_092213096.1">
    <property type="nucleotide sequence ID" value="NZ_FMUX01000016.1"/>
</dbReference>
<dbReference type="EC" id="2.7.9.2" evidence="5"/>
<keyword evidence="18" id="KW-1185">Reference proteome</keyword>
<evidence type="ECO:0000256" key="13">
    <source>
        <dbReference type="ARBA" id="ARBA00033470"/>
    </source>
</evidence>
<feature type="domain" description="PEP-utilising enzyme mobile" evidence="15">
    <location>
        <begin position="648"/>
        <end position="717"/>
    </location>
</feature>
<dbReference type="Proteomes" id="UP000198870">
    <property type="component" value="Unassembled WGS sequence"/>
</dbReference>
<evidence type="ECO:0000256" key="11">
    <source>
        <dbReference type="ARBA" id="ARBA00022840"/>
    </source>
</evidence>
<comment type="similarity">
    <text evidence="4">Belongs to the PEP-utilizing enzyme family.</text>
</comment>
<evidence type="ECO:0000256" key="9">
    <source>
        <dbReference type="ARBA" id="ARBA00022741"/>
    </source>
</evidence>
<evidence type="ECO:0000259" key="15">
    <source>
        <dbReference type="Pfam" id="PF00391"/>
    </source>
</evidence>
<proteinExistence type="inferred from homology"/>
<keyword evidence="7" id="KW-0808">Transferase</keyword>
<keyword evidence="17" id="KW-0670">Pyruvate</keyword>
<comment type="catalytic activity">
    <reaction evidence="14">
        <text>pyruvate + ATP + H2O = phosphoenolpyruvate + AMP + phosphate + 2 H(+)</text>
        <dbReference type="Rhea" id="RHEA:11364"/>
        <dbReference type="ChEBI" id="CHEBI:15361"/>
        <dbReference type="ChEBI" id="CHEBI:15377"/>
        <dbReference type="ChEBI" id="CHEBI:15378"/>
        <dbReference type="ChEBI" id="CHEBI:30616"/>
        <dbReference type="ChEBI" id="CHEBI:43474"/>
        <dbReference type="ChEBI" id="CHEBI:58702"/>
        <dbReference type="ChEBI" id="CHEBI:456215"/>
        <dbReference type="EC" id="2.7.9.2"/>
    </reaction>
</comment>
<comment type="cofactor">
    <cofactor evidence="1">
        <name>Mg(2+)</name>
        <dbReference type="ChEBI" id="CHEBI:18420"/>
    </cofactor>
</comment>
<evidence type="ECO:0000256" key="7">
    <source>
        <dbReference type="ARBA" id="ARBA00022679"/>
    </source>
</evidence>
<dbReference type="Pfam" id="PF01326">
    <property type="entry name" value="PPDK_N"/>
    <property type="match status" value="1"/>
</dbReference>
<dbReference type="GO" id="GO:0008986">
    <property type="term" value="F:pyruvate, water dikinase activity"/>
    <property type="evidence" value="ECO:0007669"/>
    <property type="project" value="UniProtKB-EC"/>
</dbReference>
<keyword evidence="9" id="KW-0547">Nucleotide-binding</keyword>
<dbReference type="InterPro" id="IPR036637">
    <property type="entry name" value="Phosphohistidine_dom_sf"/>
</dbReference>
<accession>A0A1G5HYS8</accession>
<name>A0A1G5HYS8_9BACT</name>
<evidence type="ECO:0000256" key="8">
    <source>
        <dbReference type="ARBA" id="ARBA00022723"/>
    </source>
</evidence>
<evidence type="ECO:0000256" key="5">
    <source>
        <dbReference type="ARBA" id="ARBA00011996"/>
    </source>
</evidence>
<evidence type="ECO:0000256" key="6">
    <source>
        <dbReference type="ARBA" id="ARBA00021623"/>
    </source>
</evidence>
<dbReference type="AlphaFoldDB" id="A0A1G5HYS8"/>
<dbReference type="InterPro" id="IPR006319">
    <property type="entry name" value="PEP_synth"/>
</dbReference>
<evidence type="ECO:0000259" key="16">
    <source>
        <dbReference type="Pfam" id="PF01326"/>
    </source>
</evidence>